<comment type="caution">
    <text evidence="1">The sequence shown here is derived from an EMBL/GenBank/DDBJ whole genome shotgun (WGS) entry which is preliminary data.</text>
</comment>
<sequence length="100" mass="11612">MRHCYLIECVRSSASRDSFATLLSSPISFLKLELFTSSAWQVRFLFLGFRSISRFASHQRNVSVRYEPQVNEQGTENTAFISASYMDLFPHIMQLYGGWF</sequence>
<keyword evidence="2" id="KW-1185">Reference proteome</keyword>
<accession>A0AAV4QNF3</accession>
<protein>
    <submittedName>
        <fullName evidence="1">Uncharacterized protein</fullName>
    </submittedName>
</protein>
<evidence type="ECO:0000313" key="1">
    <source>
        <dbReference type="EMBL" id="GIY09687.1"/>
    </source>
</evidence>
<dbReference type="AlphaFoldDB" id="A0AAV4QNF3"/>
<reference evidence="1 2" key="1">
    <citation type="submission" date="2021-06" db="EMBL/GenBank/DDBJ databases">
        <title>Caerostris darwini draft genome.</title>
        <authorList>
            <person name="Kono N."/>
            <person name="Arakawa K."/>
        </authorList>
    </citation>
    <scope>NUCLEOTIDE SEQUENCE [LARGE SCALE GENOMIC DNA]</scope>
</reference>
<proteinExistence type="predicted"/>
<dbReference type="Proteomes" id="UP001054837">
    <property type="component" value="Unassembled WGS sequence"/>
</dbReference>
<dbReference type="EMBL" id="BPLQ01004675">
    <property type="protein sequence ID" value="GIY09687.1"/>
    <property type="molecule type" value="Genomic_DNA"/>
</dbReference>
<gene>
    <name evidence="1" type="ORF">CDAR_266711</name>
</gene>
<organism evidence="1 2">
    <name type="scientific">Caerostris darwini</name>
    <dbReference type="NCBI Taxonomy" id="1538125"/>
    <lineage>
        <taxon>Eukaryota</taxon>
        <taxon>Metazoa</taxon>
        <taxon>Ecdysozoa</taxon>
        <taxon>Arthropoda</taxon>
        <taxon>Chelicerata</taxon>
        <taxon>Arachnida</taxon>
        <taxon>Araneae</taxon>
        <taxon>Araneomorphae</taxon>
        <taxon>Entelegynae</taxon>
        <taxon>Araneoidea</taxon>
        <taxon>Araneidae</taxon>
        <taxon>Caerostris</taxon>
    </lineage>
</organism>
<name>A0AAV4QNF3_9ARAC</name>
<evidence type="ECO:0000313" key="2">
    <source>
        <dbReference type="Proteomes" id="UP001054837"/>
    </source>
</evidence>